<gene>
    <name evidence="2" type="ORF">FPSE_03910</name>
</gene>
<sequence>MVGATVDGANPLGSVHDEQSTNKLRYVTALLQTDRGP</sequence>
<name>K3VLW6_FUSPC</name>
<evidence type="ECO:0000313" key="2">
    <source>
        <dbReference type="EMBL" id="EKJ75962.1"/>
    </source>
</evidence>
<dbReference type="Proteomes" id="UP000007978">
    <property type="component" value="Chromosome 1"/>
</dbReference>
<keyword evidence="3" id="KW-1185">Reference proteome</keyword>
<comment type="caution">
    <text evidence="2">The sequence shown here is derived from an EMBL/GenBank/DDBJ whole genome shotgun (WGS) entry which is preliminary data.</text>
</comment>
<dbReference type="KEGG" id="fpu:FPSE_03910"/>
<feature type="region of interest" description="Disordered" evidence="1">
    <location>
        <begin position="1"/>
        <end position="21"/>
    </location>
</feature>
<protein>
    <submittedName>
        <fullName evidence="2">Uncharacterized protein</fullName>
    </submittedName>
</protein>
<proteinExistence type="predicted"/>
<dbReference type="RefSeq" id="XP_009255303.1">
    <property type="nucleotide sequence ID" value="XM_009257028.1"/>
</dbReference>
<reference evidence="2 3" key="1">
    <citation type="journal article" date="2012" name="PLoS Pathog.">
        <title>Comparative pathogenomics reveals horizontally acquired novel virulence genes in fungi infecting cereal hosts.</title>
        <authorList>
            <person name="Gardiner D.M."/>
            <person name="McDonald M.C."/>
            <person name="Covarelli L."/>
            <person name="Solomon P.S."/>
            <person name="Rusu A.G."/>
            <person name="Marshall M."/>
            <person name="Kazan K."/>
            <person name="Chakraborty S."/>
            <person name="McDonald B.A."/>
            <person name="Manners J.M."/>
        </authorList>
    </citation>
    <scope>NUCLEOTIDE SEQUENCE [LARGE SCALE GENOMIC DNA]</scope>
    <source>
        <strain evidence="2 3">CS3096</strain>
    </source>
</reference>
<dbReference type="AlphaFoldDB" id="K3VLW6"/>
<dbReference type="HOGENOM" id="CLU_3351195_0_0_1"/>
<dbReference type="EMBL" id="AFNW01000080">
    <property type="protein sequence ID" value="EKJ75962.1"/>
    <property type="molecule type" value="Genomic_DNA"/>
</dbReference>
<dbReference type="GeneID" id="20362528"/>
<evidence type="ECO:0000256" key="1">
    <source>
        <dbReference type="SAM" id="MobiDB-lite"/>
    </source>
</evidence>
<organism evidence="2 3">
    <name type="scientific">Fusarium pseudograminearum (strain CS3096)</name>
    <name type="common">Wheat and barley crown-rot fungus</name>
    <dbReference type="NCBI Taxonomy" id="1028729"/>
    <lineage>
        <taxon>Eukaryota</taxon>
        <taxon>Fungi</taxon>
        <taxon>Dikarya</taxon>
        <taxon>Ascomycota</taxon>
        <taxon>Pezizomycotina</taxon>
        <taxon>Sordariomycetes</taxon>
        <taxon>Hypocreomycetidae</taxon>
        <taxon>Hypocreales</taxon>
        <taxon>Nectriaceae</taxon>
        <taxon>Fusarium</taxon>
    </lineage>
</organism>
<evidence type="ECO:0000313" key="3">
    <source>
        <dbReference type="Proteomes" id="UP000007978"/>
    </source>
</evidence>
<accession>K3VLW6</accession>